<keyword evidence="6 7" id="KW-0472">Membrane</keyword>
<evidence type="ECO:0000313" key="9">
    <source>
        <dbReference type="EMBL" id="AJC74061.1"/>
    </source>
</evidence>
<dbReference type="SUPFAM" id="SSF161098">
    <property type="entry name" value="MetI-like"/>
    <property type="match status" value="1"/>
</dbReference>
<dbReference type="EMBL" id="CP007141">
    <property type="protein sequence ID" value="AJC74061.1"/>
    <property type="molecule type" value="Genomic_DNA"/>
</dbReference>
<organism evidence="9 10">
    <name type="scientific">Pseudothermotoga hypogea DSM 11164 = NBRC 106472</name>
    <dbReference type="NCBI Taxonomy" id="1123384"/>
    <lineage>
        <taxon>Bacteria</taxon>
        <taxon>Thermotogati</taxon>
        <taxon>Thermotogota</taxon>
        <taxon>Thermotogae</taxon>
        <taxon>Thermotogales</taxon>
        <taxon>Thermotogaceae</taxon>
        <taxon>Pseudothermotoga</taxon>
    </lineage>
</organism>
<dbReference type="PaxDb" id="1123384-AJ81_07545"/>
<evidence type="ECO:0000256" key="4">
    <source>
        <dbReference type="ARBA" id="ARBA00022692"/>
    </source>
</evidence>
<dbReference type="Gene3D" id="1.10.3720.10">
    <property type="entry name" value="MetI-like"/>
    <property type="match status" value="1"/>
</dbReference>
<dbReference type="PANTHER" id="PTHR30151">
    <property type="entry name" value="ALKANE SULFONATE ABC TRANSPORTER-RELATED, MEMBRANE SUBUNIT"/>
    <property type="match status" value="1"/>
</dbReference>
<reference evidence="9 10" key="1">
    <citation type="submission" date="2014-01" db="EMBL/GenBank/DDBJ databases">
        <title>Genome sequencing of Thermotog hypogea.</title>
        <authorList>
            <person name="Zhang X."/>
            <person name="Alvare G."/>
            <person name="Fristensky B."/>
            <person name="Chen L."/>
            <person name="Suen T."/>
            <person name="Chen Q."/>
            <person name="Ma K."/>
        </authorList>
    </citation>
    <scope>NUCLEOTIDE SEQUENCE [LARGE SCALE GENOMIC DNA]</scope>
    <source>
        <strain evidence="9 10">DSM 11164</strain>
    </source>
</reference>
<dbReference type="GO" id="GO:0005886">
    <property type="term" value="C:plasma membrane"/>
    <property type="evidence" value="ECO:0007669"/>
    <property type="project" value="UniProtKB-SubCell"/>
</dbReference>
<feature type="transmembrane region" description="Helical" evidence="7">
    <location>
        <begin position="60"/>
        <end position="80"/>
    </location>
</feature>
<name>A0A0X1KS65_9THEM</name>
<keyword evidence="5 7" id="KW-1133">Transmembrane helix</keyword>
<evidence type="ECO:0000256" key="6">
    <source>
        <dbReference type="ARBA" id="ARBA00023136"/>
    </source>
</evidence>
<dbReference type="PANTHER" id="PTHR30151:SF20">
    <property type="entry name" value="ABC TRANSPORTER PERMEASE PROTEIN HI_0355-RELATED"/>
    <property type="match status" value="1"/>
</dbReference>
<keyword evidence="10" id="KW-1185">Reference proteome</keyword>
<feature type="transmembrane region" description="Helical" evidence="7">
    <location>
        <begin position="179"/>
        <end position="203"/>
    </location>
</feature>
<feature type="transmembrane region" description="Helical" evidence="7">
    <location>
        <begin position="118"/>
        <end position="137"/>
    </location>
</feature>
<protein>
    <submittedName>
        <fullName evidence="9">ABC transporter permease</fullName>
    </submittedName>
</protein>
<evidence type="ECO:0000259" key="8">
    <source>
        <dbReference type="PROSITE" id="PS50928"/>
    </source>
</evidence>
<keyword evidence="2 7" id="KW-0813">Transport</keyword>
<evidence type="ECO:0000256" key="3">
    <source>
        <dbReference type="ARBA" id="ARBA00022475"/>
    </source>
</evidence>
<dbReference type="Pfam" id="PF00528">
    <property type="entry name" value="BPD_transp_1"/>
    <property type="match status" value="1"/>
</dbReference>
<keyword evidence="4 7" id="KW-0812">Transmembrane</keyword>
<dbReference type="AlphaFoldDB" id="A0A0X1KS65"/>
<dbReference type="STRING" id="1123384.AJ81_07545"/>
<dbReference type="CDD" id="cd06261">
    <property type="entry name" value="TM_PBP2"/>
    <property type="match status" value="1"/>
</dbReference>
<dbReference type="Proteomes" id="UP000077469">
    <property type="component" value="Chromosome"/>
</dbReference>
<dbReference type="GO" id="GO:0055085">
    <property type="term" value="P:transmembrane transport"/>
    <property type="evidence" value="ECO:0007669"/>
    <property type="project" value="InterPro"/>
</dbReference>
<evidence type="ECO:0000256" key="7">
    <source>
        <dbReference type="RuleBase" id="RU363032"/>
    </source>
</evidence>
<dbReference type="InterPro" id="IPR000515">
    <property type="entry name" value="MetI-like"/>
</dbReference>
<accession>A0A0X1KS65</accession>
<feature type="transmembrane region" description="Helical" evidence="7">
    <location>
        <begin position="7"/>
        <end position="24"/>
    </location>
</feature>
<dbReference type="InterPro" id="IPR035906">
    <property type="entry name" value="MetI-like_sf"/>
</dbReference>
<keyword evidence="3" id="KW-1003">Cell membrane</keyword>
<feature type="transmembrane region" description="Helical" evidence="7">
    <location>
        <begin position="87"/>
        <end position="112"/>
    </location>
</feature>
<dbReference type="KEGG" id="phy:AJ81_07545"/>
<evidence type="ECO:0000256" key="5">
    <source>
        <dbReference type="ARBA" id="ARBA00022989"/>
    </source>
</evidence>
<evidence type="ECO:0000256" key="2">
    <source>
        <dbReference type="ARBA" id="ARBA00022448"/>
    </source>
</evidence>
<feature type="transmembrane region" description="Helical" evidence="7">
    <location>
        <begin position="215"/>
        <end position="235"/>
    </location>
</feature>
<sequence length="250" mass="28086">MMKRSRSIVELISVATLIFLWQIVPVPTYLLPKPSQILLELLRNQDVLLRHTSVTLYEAIAGYFLALLLGVAIASLMFLVESVARTLLPIIVFTQTIPITVVAPIVAIWFGFGIGTKIGTVAFLCFFPIVVNTYEGFKTVDREKLEFLKAHGAKWYHKLEHLYLPHTVPYTIAGMKVAITYSLTAAVIAEWMGAQAGLGIYIIRALNSFRVDRVFTAVFIIIVFTLTLFYTLQFLQRKLFPWATKLEGGG</sequence>
<evidence type="ECO:0000313" key="10">
    <source>
        <dbReference type="Proteomes" id="UP000077469"/>
    </source>
</evidence>
<feature type="domain" description="ABC transmembrane type-1" evidence="8">
    <location>
        <begin position="52"/>
        <end position="232"/>
    </location>
</feature>
<dbReference type="PATRIC" id="fig|1123384.7.peg.1513"/>
<gene>
    <name evidence="9" type="ORF">AJ81_07545</name>
</gene>
<comment type="subcellular location">
    <subcellularLocation>
        <location evidence="1 7">Cell membrane</location>
        <topology evidence="1 7">Multi-pass membrane protein</topology>
    </subcellularLocation>
</comment>
<dbReference type="PROSITE" id="PS50928">
    <property type="entry name" value="ABC_TM1"/>
    <property type="match status" value="1"/>
</dbReference>
<proteinExistence type="inferred from homology"/>
<comment type="similarity">
    <text evidence="7">Belongs to the binding-protein-dependent transport system permease family.</text>
</comment>
<evidence type="ECO:0000256" key="1">
    <source>
        <dbReference type="ARBA" id="ARBA00004651"/>
    </source>
</evidence>